<keyword evidence="2" id="KW-1185">Reference proteome</keyword>
<organism evidence="1 2">
    <name type="scientific">Xylaria curta</name>
    <dbReference type="NCBI Taxonomy" id="42375"/>
    <lineage>
        <taxon>Eukaryota</taxon>
        <taxon>Fungi</taxon>
        <taxon>Dikarya</taxon>
        <taxon>Ascomycota</taxon>
        <taxon>Pezizomycotina</taxon>
        <taxon>Sordariomycetes</taxon>
        <taxon>Xylariomycetidae</taxon>
        <taxon>Xylariales</taxon>
        <taxon>Xylariaceae</taxon>
        <taxon>Xylaria</taxon>
    </lineage>
</organism>
<dbReference type="Proteomes" id="UP001143856">
    <property type="component" value="Unassembled WGS sequence"/>
</dbReference>
<accession>A0ACC1PNE0</accession>
<name>A0ACC1PNE0_9PEZI</name>
<dbReference type="EMBL" id="JAPDGR010000108">
    <property type="protein sequence ID" value="KAJ2996086.1"/>
    <property type="molecule type" value="Genomic_DNA"/>
</dbReference>
<evidence type="ECO:0000313" key="1">
    <source>
        <dbReference type="EMBL" id="KAJ2996086.1"/>
    </source>
</evidence>
<reference evidence="1" key="1">
    <citation type="submission" date="2022-10" db="EMBL/GenBank/DDBJ databases">
        <title>Genome Sequence of Xylaria curta.</title>
        <authorList>
            <person name="Buettner E."/>
        </authorList>
    </citation>
    <scope>NUCLEOTIDE SEQUENCE</scope>
    <source>
        <strain evidence="1">Babe10</strain>
    </source>
</reference>
<gene>
    <name evidence="1" type="ORF">NUW58_g1081</name>
</gene>
<proteinExistence type="predicted"/>
<comment type="caution">
    <text evidence="1">The sequence shown here is derived from an EMBL/GenBank/DDBJ whole genome shotgun (WGS) entry which is preliminary data.</text>
</comment>
<protein>
    <submittedName>
        <fullName evidence="1">Uncharacterized protein</fullName>
    </submittedName>
</protein>
<sequence length="172" mass="18670">MSNINKRTETSSKALVEIDPSAPGTIVRIALAAESVINLFLAAPMIFNAKGAFEGLYLSDGKSAAPHAASIFQLFGLNIVAMTVAMVLALPNKPGAIELRQTSYQMIGAFEALALPITFWQAWVAGEEGSGLNPNKLIWGFALPMGVLLGFRTWVLFVKPEWMGKYRVKRVD</sequence>
<evidence type="ECO:0000313" key="2">
    <source>
        <dbReference type="Proteomes" id="UP001143856"/>
    </source>
</evidence>